<comment type="caution">
    <text evidence="1">The sequence shown here is derived from an EMBL/GenBank/DDBJ whole genome shotgun (WGS) entry which is preliminary data.</text>
</comment>
<gene>
    <name evidence="1" type="ORF">PSALAMII_LOCUS4870</name>
</gene>
<dbReference type="OrthoDB" id="2289918at2759"/>
<dbReference type="Proteomes" id="UP001152649">
    <property type="component" value="Unassembled WGS sequence"/>
</dbReference>
<sequence length="81" mass="9098">MSCHSEHFANFKNRRSLIFPSLEKNARRANALSARAPLYRCDRMLSIISTQLLVASMMSQCKVQIVHLGPSLSRLCASVMC</sequence>
<reference evidence="1" key="1">
    <citation type="submission" date="2021-07" db="EMBL/GenBank/DDBJ databases">
        <authorList>
            <person name="Branca A.L. A."/>
        </authorList>
    </citation>
    <scope>NUCLEOTIDE SEQUENCE</scope>
</reference>
<evidence type="ECO:0000313" key="1">
    <source>
        <dbReference type="EMBL" id="CAG8372335.1"/>
    </source>
</evidence>
<name>A0A9W4J4W0_9EURO</name>
<organism evidence="1 2">
    <name type="scientific">Penicillium salamii</name>
    <dbReference type="NCBI Taxonomy" id="1612424"/>
    <lineage>
        <taxon>Eukaryota</taxon>
        <taxon>Fungi</taxon>
        <taxon>Dikarya</taxon>
        <taxon>Ascomycota</taxon>
        <taxon>Pezizomycotina</taxon>
        <taxon>Eurotiomycetes</taxon>
        <taxon>Eurotiomycetidae</taxon>
        <taxon>Eurotiales</taxon>
        <taxon>Aspergillaceae</taxon>
        <taxon>Penicillium</taxon>
    </lineage>
</organism>
<proteinExistence type="predicted"/>
<dbReference type="AlphaFoldDB" id="A0A9W4J4W0"/>
<accession>A0A9W4J4W0</accession>
<evidence type="ECO:0000313" key="2">
    <source>
        <dbReference type="Proteomes" id="UP001152649"/>
    </source>
</evidence>
<protein>
    <submittedName>
        <fullName evidence="1">Uncharacterized protein</fullName>
    </submittedName>
</protein>
<dbReference type="EMBL" id="CAJVPG010000200">
    <property type="protein sequence ID" value="CAG8372335.1"/>
    <property type="molecule type" value="Genomic_DNA"/>
</dbReference>
<keyword evidence="2" id="KW-1185">Reference proteome</keyword>